<dbReference type="SMART" id="SM00387">
    <property type="entry name" value="HATPase_c"/>
    <property type="match status" value="1"/>
</dbReference>
<dbReference type="InterPro" id="IPR050736">
    <property type="entry name" value="Sensor_HK_Regulatory"/>
</dbReference>
<feature type="transmembrane region" description="Helical" evidence="6">
    <location>
        <begin position="15"/>
        <end position="36"/>
    </location>
</feature>
<evidence type="ECO:0000256" key="1">
    <source>
        <dbReference type="ARBA" id="ARBA00000085"/>
    </source>
</evidence>
<dbReference type="SUPFAM" id="SSF55874">
    <property type="entry name" value="ATPase domain of HSP90 chaperone/DNA topoisomerase II/histidine kinase"/>
    <property type="match status" value="1"/>
</dbReference>
<evidence type="ECO:0000256" key="5">
    <source>
        <dbReference type="ARBA" id="ARBA00023012"/>
    </source>
</evidence>
<dbReference type="Gene3D" id="3.30.565.10">
    <property type="entry name" value="Histidine kinase-like ATPase, C-terminal domain"/>
    <property type="match status" value="1"/>
</dbReference>
<evidence type="ECO:0000313" key="9">
    <source>
        <dbReference type="Proteomes" id="UP000192273"/>
    </source>
</evidence>
<comment type="catalytic activity">
    <reaction evidence="1">
        <text>ATP + protein L-histidine = ADP + protein N-phospho-L-histidine.</text>
        <dbReference type="EC" id="2.7.13.3"/>
    </reaction>
</comment>
<dbReference type="PROSITE" id="PS50109">
    <property type="entry name" value="HIS_KIN"/>
    <property type="match status" value="1"/>
</dbReference>
<feature type="transmembrane region" description="Helical" evidence="6">
    <location>
        <begin position="42"/>
        <end position="59"/>
    </location>
</feature>
<feature type="domain" description="Histidine kinase" evidence="7">
    <location>
        <begin position="201"/>
        <end position="418"/>
    </location>
</feature>
<dbReference type="RefSeq" id="WP_237183451.1">
    <property type="nucleotide sequence ID" value="NZ_CP020474.1"/>
</dbReference>
<sequence length="435" mass="47217">MMDSRLEAGARRRKLSFAFVWLGLLFTSVWMVLTGLSGELEVFLVGALAFSGFALVRVLKNQLPLVWVNTCWLTSTNVAIFLGACVVHVDGHIDIMLVPMVGFPFAVFSIYRDRFHIAAMVALPIILWATWFFWHEDWNPIIDQATAVRFYAPMSALTAFSIIVYPVFYFAIVSAQHSTEIKRARQDAEQSSRAKTVLLSGISHEMRTPLNAVIGLAELLREDGVTKGDAQQADFASRIMQSGETLLATVEKTMHFADIAARRSAVTLEPVAVADVVELVLEAYRDEAAQRDVTILAEQTGTLVLADATLFQEALAQLVENGVRYCGAGGCVKVAVAGERSGYHRITVTDNGPGFGAVDPALAFAPFERLAHATGTTFGAGMGLALARIKAEAMSGSVGIDFDVPKGARVWIELPAFFDEGATRTAPKPRGSLQA</sequence>
<dbReference type="InterPro" id="IPR005467">
    <property type="entry name" value="His_kinase_dom"/>
</dbReference>
<dbReference type="CDD" id="cd00082">
    <property type="entry name" value="HisKA"/>
    <property type="match status" value="1"/>
</dbReference>
<evidence type="ECO:0000256" key="4">
    <source>
        <dbReference type="ARBA" id="ARBA00022777"/>
    </source>
</evidence>
<keyword evidence="6" id="KW-0472">Membrane</keyword>
<dbReference type="KEGG" id="rmm:ROSMUCSMR3_02779"/>
<keyword evidence="6" id="KW-1133">Transmembrane helix</keyword>
<accession>A0A1V0RRC3</accession>
<evidence type="ECO:0000259" key="7">
    <source>
        <dbReference type="PROSITE" id="PS50109"/>
    </source>
</evidence>
<dbReference type="InterPro" id="IPR003661">
    <property type="entry name" value="HisK_dim/P_dom"/>
</dbReference>
<dbReference type="InterPro" id="IPR036097">
    <property type="entry name" value="HisK_dim/P_sf"/>
</dbReference>
<evidence type="ECO:0000256" key="6">
    <source>
        <dbReference type="SAM" id="Phobius"/>
    </source>
</evidence>
<keyword evidence="6" id="KW-0812">Transmembrane</keyword>
<keyword evidence="4 8" id="KW-0418">Kinase</keyword>
<reference evidence="8 9" key="1">
    <citation type="submission" date="2017-03" db="EMBL/GenBank/DDBJ databases">
        <title>Genome Sequence of Roseovarius mucosus strain SMR3 Isolated from a culture of the Diatom Skeletonema marinoi.</title>
        <authorList>
            <person name="Topel M."/>
            <person name="Pinder M."/>
            <person name="Johansson O.N."/>
            <person name="Kourtchenko O."/>
            <person name="Godhe A."/>
            <person name="Clarke A.K."/>
        </authorList>
    </citation>
    <scope>NUCLEOTIDE SEQUENCE [LARGE SCALE GENOMIC DNA]</scope>
    <source>
        <strain evidence="8 9">SMR3</strain>
    </source>
</reference>
<dbReference type="PANTHER" id="PTHR43711:SF1">
    <property type="entry name" value="HISTIDINE KINASE 1"/>
    <property type="match status" value="1"/>
</dbReference>
<dbReference type="PANTHER" id="PTHR43711">
    <property type="entry name" value="TWO-COMPONENT HISTIDINE KINASE"/>
    <property type="match status" value="1"/>
</dbReference>
<evidence type="ECO:0000256" key="3">
    <source>
        <dbReference type="ARBA" id="ARBA00022679"/>
    </source>
</evidence>
<dbReference type="EMBL" id="CP020474">
    <property type="protein sequence ID" value="ARE84246.1"/>
    <property type="molecule type" value="Genomic_DNA"/>
</dbReference>
<evidence type="ECO:0000256" key="2">
    <source>
        <dbReference type="ARBA" id="ARBA00012438"/>
    </source>
</evidence>
<gene>
    <name evidence="8" type="primary">pdhS</name>
    <name evidence="8" type="ORF">ROSMUCSMR3_02779</name>
</gene>
<organism evidence="8 9">
    <name type="scientific">Roseovarius mucosus</name>
    <dbReference type="NCBI Taxonomy" id="215743"/>
    <lineage>
        <taxon>Bacteria</taxon>
        <taxon>Pseudomonadati</taxon>
        <taxon>Pseudomonadota</taxon>
        <taxon>Alphaproteobacteria</taxon>
        <taxon>Rhodobacterales</taxon>
        <taxon>Roseobacteraceae</taxon>
        <taxon>Roseovarius</taxon>
    </lineage>
</organism>
<keyword evidence="5" id="KW-0902">Two-component regulatory system</keyword>
<protein>
    <recommendedName>
        <fullName evidence="2">histidine kinase</fullName>
        <ecNumber evidence="2">2.7.13.3</ecNumber>
    </recommendedName>
</protein>
<dbReference type="InterPro" id="IPR003594">
    <property type="entry name" value="HATPase_dom"/>
</dbReference>
<dbReference type="Gene3D" id="1.10.287.130">
    <property type="match status" value="1"/>
</dbReference>
<dbReference type="Pfam" id="PF00512">
    <property type="entry name" value="HisKA"/>
    <property type="match status" value="1"/>
</dbReference>
<evidence type="ECO:0000313" key="8">
    <source>
        <dbReference type="EMBL" id="ARE84246.1"/>
    </source>
</evidence>
<dbReference type="GO" id="GO:0000155">
    <property type="term" value="F:phosphorelay sensor kinase activity"/>
    <property type="evidence" value="ECO:0007669"/>
    <property type="project" value="InterPro"/>
</dbReference>
<feature type="transmembrane region" description="Helical" evidence="6">
    <location>
        <begin position="95"/>
        <end position="111"/>
    </location>
</feature>
<dbReference type="InterPro" id="IPR036890">
    <property type="entry name" value="HATPase_C_sf"/>
</dbReference>
<dbReference type="SUPFAM" id="SSF47384">
    <property type="entry name" value="Homodimeric domain of signal transducing histidine kinase"/>
    <property type="match status" value="1"/>
</dbReference>
<name>A0A1V0RRC3_9RHOB</name>
<dbReference type="SMART" id="SM00388">
    <property type="entry name" value="HisKA"/>
    <property type="match status" value="1"/>
</dbReference>
<dbReference type="EC" id="2.7.13.3" evidence="2"/>
<dbReference type="Pfam" id="PF02518">
    <property type="entry name" value="HATPase_c"/>
    <property type="match status" value="1"/>
</dbReference>
<dbReference type="Proteomes" id="UP000192273">
    <property type="component" value="Chromosome"/>
</dbReference>
<keyword evidence="9" id="KW-1185">Reference proteome</keyword>
<feature type="transmembrane region" description="Helical" evidence="6">
    <location>
        <begin position="118"/>
        <end position="134"/>
    </location>
</feature>
<proteinExistence type="predicted"/>
<keyword evidence="3 8" id="KW-0808">Transferase</keyword>
<dbReference type="AlphaFoldDB" id="A0A1V0RRC3"/>
<feature type="transmembrane region" description="Helical" evidence="6">
    <location>
        <begin position="66"/>
        <end position="89"/>
    </location>
</feature>
<feature type="transmembrane region" description="Helical" evidence="6">
    <location>
        <begin position="154"/>
        <end position="175"/>
    </location>
</feature>